<name>A0A850DQX0_9MICO</name>
<sequence>MTSYIPDGTVIPDMLASTEAFTAFCTARSAPIPGNAAGLLLAVTPLVLDATSDAWYEVDPVTGLATSPMVAGALADATCMQALAWAKLNIDPDTGGVLTAGIRTGKGIGSARVSYADTAEAAAARSAATTELVPAAIARLRQVNLIGAAAWSIG</sequence>
<dbReference type="RefSeq" id="WP_175325737.1">
    <property type="nucleotide sequence ID" value="NZ_BAAAWP010000001.1"/>
</dbReference>
<dbReference type="Proteomes" id="UP000539146">
    <property type="component" value="Unassembled WGS sequence"/>
</dbReference>
<dbReference type="EMBL" id="JABMCG010000095">
    <property type="protein sequence ID" value="NUU27907.1"/>
    <property type="molecule type" value="Genomic_DNA"/>
</dbReference>
<protein>
    <recommendedName>
        <fullName evidence="3">Head decoration protein</fullName>
    </recommendedName>
</protein>
<evidence type="ECO:0008006" key="3">
    <source>
        <dbReference type="Google" id="ProtNLM"/>
    </source>
</evidence>
<proteinExistence type="predicted"/>
<reference evidence="1 2" key="1">
    <citation type="submission" date="2020-05" db="EMBL/GenBank/DDBJ databases">
        <title>Genome Sequencing of Type Strains.</title>
        <authorList>
            <person name="Lemaire J.F."/>
            <person name="Inderbitzin P."/>
            <person name="Gregorio O.A."/>
            <person name="Collins S.B."/>
            <person name="Wespe N."/>
            <person name="Knight-Connoni V."/>
        </authorList>
    </citation>
    <scope>NUCLEOTIDE SEQUENCE [LARGE SCALE GENOMIC DNA]</scope>
    <source>
        <strain evidence="1 2">DSM 20512</strain>
    </source>
</reference>
<organism evidence="1 2">
    <name type="scientific">Curtobacterium citreum</name>
    <dbReference type="NCBI Taxonomy" id="2036"/>
    <lineage>
        <taxon>Bacteria</taxon>
        <taxon>Bacillati</taxon>
        <taxon>Actinomycetota</taxon>
        <taxon>Actinomycetes</taxon>
        <taxon>Micrococcales</taxon>
        <taxon>Microbacteriaceae</taxon>
        <taxon>Curtobacterium</taxon>
    </lineage>
</organism>
<comment type="caution">
    <text evidence="1">The sequence shown here is derived from an EMBL/GenBank/DDBJ whole genome shotgun (WGS) entry which is preliminary data.</text>
</comment>
<gene>
    <name evidence="1" type="ORF">HP467_07245</name>
</gene>
<accession>A0A850DQX0</accession>
<evidence type="ECO:0000313" key="1">
    <source>
        <dbReference type="EMBL" id="NUU27907.1"/>
    </source>
</evidence>
<evidence type="ECO:0000313" key="2">
    <source>
        <dbReference type="Proteomes" id="UP000539146"/>
    </source>
</evidence>
<dbReference type="AlphaFoldDB" id="A0A850DQX0"/>